<name>A0AAD9V0A4_ACRCE</name>
<organism evidence="3 4">
    <name type="scientific">Acropora cervicornis</name>
    <name type="common">Staghorn coral</name>
    <dbReference type="NCBI Taxonomy" id="6130"/>
    <lineage>
        <taxon>Eukaryota</taxon>
        <taxon>Metazoa</taxon>
        <taxon>Cnidaria</taxon>
        <taxon>Anthozoa</taxon>
        <taxon>Hexacorallia</taxon>
        <taxon>Scleractinia</taxon>
        <taxon>Astrocoeniina</taxon>
        <taxon>Acroporidae</taxon>
        <taxon>Acropora</taxon>
    </lineage>
</organism>
<evidence type="ECO:0000256" key="1">
    <source>
        <dbReference type="SAM" id="MobiDB-lite"/>
    </source>
</evidence>
<keyword evidence="4" id="KW-1185">Reference proteome</keyword>
<feature type="compositionally biased region" description="Polar residues" evidence="1">
    <location>
        <begin position="135"/>
        <end position="151"/>
    </location>
</feature>
<protein>
    <submittedName>
        <fullName evidence="3">UBX domain-containing protein 10</fullName>
    </submittedName>
</protein>
<feature type="compositionally biased region" description="Polar residues" evidence="1">
    <location>
        <begin position="197"/>
        <end position="208"/>
    </location>
</feature>
<dbReference type="Gene3D" id="3.10.20.90">
    <property type="entry name" value="Phosphatidylinositol 3-kinase Catalytic Subunit, Chain A, domain 1"/>
    <property type="match status" value="1"/>
</dbReference>
<feature type="region of interest" description="Disordered" evidence="1">
    <location>
        <begin position="1"/>
        <end position="82"/>
    </location>
</feature>
<feature type="domain" description="UBX" evidence="2">
    <location>
        <begin position="233"/>
        <end position="307"/>
    </location>
</feature>
<dbReference type="InterPro" id="IPR001012">
    <property type="entry name" value="UBX_dom"/>
</dbReference>
<sequence>MMNAANEHRNQERSLKQKRETIRDSVRATMPASSEVRRFTSEGKYGGRPLSRHGKQPSSSTSLDKDQTGRAHEIATSSQRKHLLYQNPKQGGAHHIHGQSSDEGFSCEKAHFVPRPPSGQRRGRPISAKGRLRPSSFSGRENIGSKESSPQIPLRPPLKLQSSFSKYSPLPDIGTGPQPDSHNNHVSCDSLVKGPNAPSNNNMDNSDHLLQTTAGLSTQHTSFTLPSEPTKEEAARIHLAVKLLNGSRHERWFRNSDTLGAVMAFAASLSTGKLPPCQFCTNEVPRRVFDNCTLSLSQAGIQSRTLLHLEEKLD</sequence>
<proteinExistence type="predicted"/>
<feature type="region of interest" description="Disordered" evidence="1">
    <location>
        <begin position="108"/>
        <end position="208"/>
    </location>
</feature>
<reference evidence="3" key="1">
    <citation type="journal article" date="2023" name="G3 (Bethesda)">
        <title>Whole genome assembly and annotation of the endangered Caribbean coral Acropora cervicornis.</title>
        <authorList>
            <person name="Selwyn J.D."/>
            <person name="Vollmer S.V."/>
        </authorList>
    </citation>
    <scope>NUCLEOTIDE SEQUENCE</scope>
    <source>
        <strain evidence="3">K2</strain>
    </source>
</reference>
<feature type="compositionally biased region" description="Basic and acidic residues" evidence="1">
    <location>
        <begin position="63"/>
        <end position="73"/>
    </location>
</feature>
<dbReference type="EMBL" id="JARQWQ010000056">
    <property type="protein sequence ID" value="KAK2556397.1"/>
    <property type="molecule type" value="Genomic_DNA"/>
</dbReference>
<dbReference type="Pfam" id="PF00789">
    <property type="entry name" value="UBX"/>
    <property type="match status" value="1"/>
</dbReference>
<evidence type="ECO:0000313" key="3">
    <source>
        <dbReference type="EMBL" id="KAK2556397.1"/>
    </source>
</evidence>
<gene>
    <name evidence="3" type="ORF">P5673_021630</name>
</gene>
<dbReference type="AlphaFoldDB" id="A0AAD9V0A4"/>
<feature type="compositionally biased region" description="Polar residues" evidence="1">
    <location>
        <begin position="178"/>
        <end position="187"/>
    </location>
</feature>
<evidence type="ECO:0000313" key="4">
    <source>
        <dbReference type="Proteomes" id="UP001249851"/>
    </source>
</evidence>
<feature type="compositionally biased region" description="Basic and acidic residues" evidence="1">
    <location>
        <begin position="1"/>
        <end position="26"/>
    </location>
</feature>
<evidence type="ECO:0000259" key="2">
    <source>
        <dbReference type="Pfam" id="PF00789"/>
    </source>
</evidence>
<reference evidence="3" key="2">
    <citation type="journal article" date="2023" name="Science">
        <title>Genomic signatures of disease resistance in endangered staghorn corals.</title>
        <authorList>
            <person name="Vollmer S.V."/>
            <person name="Selwyn J.D."/>
            <person name="Despard B.A."/>
            <person name="Roesel C.L."/>
        </authorList>
    </citation>
    <scope>NUCLEOTIDE SEQUENCE</scope>
    <source>
        <strain evidence="3">K2</strain>
    </source>
</reference>
<comment type="caution">
    <text evidence="3">The sequence shown here is derived from an EMBL/GenBank/DDBJ whole genome shotgun (WGS) entry which is preliminary data.</text>
</comment>
<accession>A0AAD9V0A4</accession>
<dbReference type="InterPro" id="IPR029071">
    <property type="entry name" value="Ubiquitin-like_domsf"/>
</dbReference>
<dbReference type="SUPFAM" id="SSF54236">
    <property type="entry name" value="Ubiquitin-like"/>
    <property type="match status" value="1"/>
</dbReference>
<dbReference type="Proteomes" id="UP001249851">
    <property type="component" value="Unassembled WGS sequence"/>
</dbReference>